<dbReference type="PANTHER" id="PTHR46890">
    <property type="entry name" value="NON-LTR RETROLELEMENT REVERSE TRANSCRIPTASE-LIKE PROTEIN-RELATED"/>
    <property type="match status" value="1"/>
</dbReference>
<evidence type="ECO:0000256" key="1">
    <source>
        <dbReference type="SAM" id="MobiDB-lite"/>
    </source>
</evidence>
<dbReference type="Pfam" id="PF13456">
    <property type="entry name" value="RVT_3"/>
    <property type="match status" value="1"/>
</dbReference>
<feature type="region of interest" description="Disordered" evidence="1">
    <location>
        <begin position="83"/>
        <end position="106"/>
    </location>
</feature>
<protein>
    <submittedName>
        <fullName evidence="3">Ribonuclease H domain</fullName>
    </submittedName>
</protein>
<gene>
    <name evidence="3" type="ORF">ISN45_Aa02g018510</name>
</gene>
<dbReference type="EMBL" id="JAEFBK010000007">
    <property type="protein sequence ID" value="KAG7586565.1"/>
    <property type="molecule type" value="Genomic_DNA"/>
</dbReference>
<sequence>MWSRFDDSKNASLIDEVGGELGHVDEVHIQQPTAEKAGEVYDKLRKFCTTCGSLTHLAATCNYQAPEDAHLQLPAPIPEPNFEENLGHDNQSDARPITPTEAADDTMGETVGSNLNMEISENQINNDSHGEFMDFMHPGDIQDRINETFAVREVGTASVPVQTRGTKRKDITTTDADEVSTSNKRAQARPTPQDKGEDINRKYRIDILFLVETKNKDAYVQSLGVDLHFDHQILVSPDGLSGGLAIFWRNTVKCDFLSPPTLNYTDMYITEGNTTFCLSYVYGNPERKPRQQMWQMMENFIRGGLYQSKPRLVLGDFNEIKNNMEKLGGPSRPEWQFLNFRRMLNVSGLHEIKTFGGIYTWIGNRSAGTIKSRLDRAVATADWKEIFPKAMVQLLEWIGSDHKPLLLHTEDNKWKGMKLFRYDNRWRHNQEVQKTIQNTWSQQCSQLPPQQFHEALKRCRNSLSSWKSEQNNNSSKKIQQLHIALKQAYDSPSPDYNYITNLKGQLQQEYRLEEEFWRTKSRVLWMQAGDKNTRYFHAKTKQRRSHNRITALEDEAGNIKQTDKEIQNIIHSYFTNLYSSSGSDQLDMVLQHIQPRVTAQMNQQLTAPVTEEEIFKALAQMNVDKAPGPDGFNAGFFKYHWQAIKSGVIKFIQHFFETGDLNPELNHTYICLVPKIDSPTQVKDFRPISLCNIAYKLISKVMADRLKPWLHLLISEFQSAFIPGRLITDNIIVTHELLHSLRTKKIKSPFMALKLDIAKAFDKVEWIYIEAMLRRLGFADQWCRWVMKCITSVSYSVLLNGSPTKKIIPSRGLRQGDPLSPYLYLICTEGLSSLLTHAMQSNLIHGFKASRDGPSISHMFFADDSLLFCQANEGESEKLLSLLQAYAKASGQHVNFQKSAILFGKNVPLAVQQNIMNMTGISKSGGFGKYLGLPEAIGRNKYDTFAFISQRVQQKLHSWYSNFLSMAGKEVLIKFIATALPTYTMSCFMLPKRLLSQITGQIRRFWWSSIRDKHKIPWIAWSKMTALKQYGGMGFRDLNHFNVALVAKQSWRMLKEPQLLLTRVLKAKYFSKVSLMEAKLGHRPSHAWRSILQGMQLIKQGLRWNIGDGNNIKAWHDPWLSNPPRPTRCLISSTPDQLTVSGLMHSSSNTWDVKKLQELVHPEDIPIIKKIRTRIIKCQDTPKWIFTRDGNYTVKSGYHQLIKPGIEQLSNNPAVNALWKQIWVLNVQPKIKHFWWRVLHNALPVGSTLAQRRIKIMPDCVFCGEATETIVHILFHCRVAKEIWELSPLQVDTDASWIDPHSSAGIGWVLLNPQHRCILRGFSSIDPTSSVLEAEAIALREALFHLRRLNYSNVIFCGDSLSLYQHLENTAKQYHQASGYLEIQTYLDDIHALALGSYSFKFISRNENCMADLLAKNARQQNSPLTISWD</sequence>
<dbReference type="InterPro" id="IPR005135">
    <property type="entry name" value="Endo/exonuclease/phosphatase"/>
</dbReference>
<dbReference type="Pfam" id="PF13966">
    <property type="entry name" value="zf-RVT"/>
    <property type="match status" value="1"/>
</dbReference>
<evidence type="ECO:0000259" key="2">
    <source>
        <dbReference type="PROSITE" id="PS50878"/>
    </source>
</evidence>
<dbReference type="PROSITE" id="PS50878">
    <property type="entry name" value="RT_POL"/>
    <property type="match status" value="1"/>
</dbReference>
<feature type="domain" description="Reverse transcriptase" evidence="2">
    <location>
        <begin position="654"/>
        <end position="923"/>
    </location>
</feature>
<dbReference type="InterPro" id="IPR052343">
    <property type="entry name" value="Retrotransposon-Effector_Assoc"/>
</dbReference>
<dbReference type="Pfam" id="PF00078">
    <property type="entry name" value="RVT_1"/>
    <property type="match status" value="1"/>
</dbReference>
<accession>A0A8T2BIA2</accession>
<dbReference type="Pfam" id="PF03372">
    <property type="entry name" value="Exo_endo_phos"/>
    <property type="match status" value="1"/>
</dbReference>
<reference evidence="3 4" key="1">
    <citation type="submission" date="2020-12" db="EMBL/GenBank/DDBJ databases">
        <title>Concerted genomic and epigenomic changes stabilize Arabidopsis allopolyploids.</title>
        <authorList>
            <person name="Chen Z."/>
        </authorList>
    </citation>
    <scope>NUCLEOTIDE SEQUENCE [LARGE SCALE GENOMIC DNA]</scope>
    <source>
        <strain evidence="3">Allo738</strain>
        <tissue evidence="3">Leaf</tissue>
    </source>
</reference>
<dbReference type="GO" id="GO:0004523">
    <property type="term" value="F:RNA-DNA hybrid ribonuclease activity"/>
    <property type="evidence" value="ECO:0007669"/>
    <property type="project" value="InterPro"/>
</dbReference>
<proteinExistence type="predicted"/>
<dbReference type="InterPro" id="IPR000477">
    <property type="entry name" value="RT_dom"/>
</dbReference>
<dbReference type="InterPro" id="IPR002156">
    <property type="entry name" value="RNaseH_domain"/>
</dbReference>
<keyword evidence="4" id="KW-1185">Reference proteome</keyword>
<dbReference type="GO" id="GO:0003676">
    <property type="term" value="F:nucleic acid binding"/>
    <property type="evidence" value="ECO:0007669"/>
    <property type="project" value="InterPro"/>
</dbReference>
<evidence type="ECO:0000313" key="4">
    <source>
        <dbReference type="Proteomes" id="UP000694240"/>
    </source>
</evidence>
<dbReference type="CDD" id="cd06222">
    <property type="entry name" value="RNase_H_like"/>
    <property type="match status" value="1"/>
</dbReference>
<dbReference type="PANTHER" id="PTHR46890:SF48">
    <property type="entry name" value="RNA-DIRECTED DNA POLYMERASE"/>
    <property type="match status" value="1"/>
</dbReference>
<feature type="region of interest" description="Disordered" evidence="1">
    <location>
        <begin position="162"/>
        <end position="197"/>
    </location>
</feature>
<evidence type="ECO:0000313" key="3">
    <source>
        <dbReference type="EMBL" id="KAG7586565.1"/>
    </source>
</evidence>
<dbReference type="InterPro" id="IPR026960">
    <property type="entry name" value="RVT-Znf"/>
</dbReference>
<organism evidence="3 4">
    <name type="scientific">Arabidopsis thaliana x Arabidopsis arenosa</name>
    <dbReference type="NCBI Taxonomy" id="1240361"/>
    <lineage>
        <taxon>Eukaryota</taxon>
        <taxon>Viridiplantae</taxon>
        <taxon>Streptophyta</taxon>
        <taxon>Embryophyta</taxon>
        <taxon>Tracheophyta</taxon>
        <taxon>Spermatophyta</taxon>
        <taxon>Magnoliopsida</taxon>
        <taxon>eudicotyledons</taxon>
        <taxon>Gunneridae</taxon>
        <taxon>Pentapetalae</taxon>
        <taxon>rosids</taxon>
        <taxon>malvids</taxon>
        <taxon>Brassicales</taxon>
        <taxon>Brassicaceae</taxon>
        <taxon>Camelineae</taxon>
        <taxon>Arabidopsis</taxon>
    </lineage>
</organism>
<dbReference type="Proteomes" id="UP000694240">
    <property type="component" value="Chromosome 7"/>
</dbReference>
<dbReference type="CDD" id="cd01650">
    <property type="entry name" value="RT_nLTR_like"/>
    <property type="match status" value="1"/>
</dbReference>
<dbReference type="InterPro" id="IPR044730">
    <property type="entry name" value="RNase_H-like_dom_plant"/>
</dbReference>
<comment type="caution">
    <text evidence="3">The sequence shown here is derived from an EMBL/GenBank/DDBJ whole genome shotgun (WGS) entry which is preliminary data.</text>
</comment>
<name>A0A8T2BIA2_9BRAS</name>